<dbReference type="Pfam" id="PF01590">
    <property type="entry name" value="GAF"/>
    <property type="match status" value="1"/>
</dbReference>
<organism evidence="7 8">
    <name type="scientific">Polycladomyces abyssicola</name>
    <dbReference type="NCBI Taxonomy" id="1125966"/>
    <lineage>
        <taxon>Bacteria</taxon>
        <taxon>Bacillati</taxon>
        <taxon>Bacillota</taxon>
        <taxon>Bacilli</taxon>
        <taxon>Bacillales</taxon>
        <taxon>Thermoactinomycetaceae</taxon>
        <taxon>Polycladomyces</taxon>
    </lineage>
</organism>
<dbReference type="InterPro" id="IPR025943">
    <property type="entry name" value="Sigma_54_int_dom_ATP-bd_2"/>
</dbReference>
<name>A0A8D5UEE9_9BACL</name>
<dbReference type="Gene3D" id="3.30.450.40">
    <property type="match status" value="1"/>
</dbReference>
<dbReference type="InterPro" id="IPR002078">
    <property type="entry name" value="Sigma_54_int"/>
</dbReference>
<dbReference type="Pfam" id="PF00158">
    <property type="entry name" value="Sigma54_activat"/>
    <property type="match status" value="1"/>
</dbReference>
<dbReference type="AlphaFoldDB" id="A0A8D5UEE9"/>
<feature type="domain" description="Sigma-54 factor interaction" evidence="6">
    <location>
        <begin position="341"/>
        <end position="572"/>
    </location>
</feature>
<proteinExistence type="predicted"/>
<evidence type="ECO:0000256" key="3">
    <source>
        <dbReference type="ARBA" id="ARBA00023015"/>
    </source>
</evidence>
<reference evidence="7" key="1">
    <citation type="journal article" date="2013" name="Int. J. Syst. Evol. Microbiol.">
        <title>Polycladomyces abyssicola gen. nov., sp. nov., a thermophilic filamentous bacterium isolated from hemipelagic sediment.</title>
        <authorList>
            <person name="Tsubouchi T."/>
            <person name="Shimane Y."/>
            <person name="Mori K."/>
            <person name="Usui K."/>
            <person name="Hiraki T."/>
            <person name="Tame A."/>
            <person name="Uematsu K."/>
            <person name="Maruyama T."/>
            <person name="Hatada Y."/>
        </authorList>
    </citation>
    <scope>NUCLEOTIDE SEQUENCE</scope>
    <source>
        <strain evidence="7">JIR-001</strain>
    </source>
</reference>
<dbReference type="CDD" id="cd00009">
    <property type="entry name" value="AAA"/>
    <property type="match status" value="1"/>
</dbReference>
<evidence type="ECO:0000256" key="2">
    <source>
        <dbReference type="ARBA" id="ARBA00022840"/>
    </source>
</evidence>
<evidence type="ECO:0000259" key="6">
    <source>
        <dbReference type="PROSITE" id="PS50045"/>
    </source>
</evidence>
<dbReference type="Gene3D" id="3.40.50.300">
    <property type="entry name" value="P-loop containing nucleotide triphosphate hydrolases"/>
    <property type="match status" value="1"/>
</dbReference>
<keyword evidence="3" id="KW-0805">Transcription regulation</keyword>
<dbReference type="InterPro" id="IPR003593">
    <property type="entry name" value="AAA+_ATPase"/>
</dbReference>
<evidence type="ECO:0000313" key="7">
    <source>
        <dbReference type="EMBL" id="BCU80799.1"/>
    </source>
</evidence>
<dbReference type="SMART" id="SM00382">
    <property type="entry name" value="AAA"/>
    <property type="match status" value="1"/>
</dbReference>
<dbReference type="InterPro" id="IPR003018">
    <property type="entry name" value="GAF"/>
</dbReference>
<dbReference type="GO" id="GO:0005524">
    <property type="term" value="F:ATP binding"/>
    <property type="evidence" value="ECO:0007669"/>
    <property type="project" value="UniProtKB-KW"/>
</dbReference>
<dbReference type="PANTHER" id="PTHR32071">
    <property type="entry name" value="TRANSCRIPTIONAL REGULATORY PROTEIN"/>
    <property type="match status" value="1"/>
</dbReference>
<dbReference type="SUPFAM" id="SSF46689">
    <property type="entry name" value="Homeodomain-like"/>
    <property type="match status" value="1"/>
</dbReference>
<dbReference type="PRINTS" id="PR01590">
    <property type="entry name" value="HTHFIS"/>
</dbReference>
<dbReference type="PROSITE" id="PS50045">
    <property type="entry name" value="SIGMA54_INTERACT_4"/>
    <property type="match status" value="1"/>
</dbReference>
<dbReference type="PROSITE" id="PS00675">
    <property type="entry name" value="SIGMA54_INTERACT_1"/>
    <property type="match status" value="1"/>
</dbReference>
<protein>
    <submittedName>
        <fullName evidence="7">Sigma-54-dependent Fis family transcriptional regulator</fullName>
    </submittedName>
</protein>
<keyword evidence="5" id="KW-0804">Transcription</keyword>
<sequence length="672" mass="76384">MTQRHLALTSSYEIADKRLEMSRQWNCFLEERQIPRAVRPVVQNSWKRCMETGVDPTRQQTTVLLSDEDVQKRIANFRLYQLALPILERLAKQTEETGHLLTLCNHDGFILYLCGEQSILQRAEKMNFVVGSQWSEEAIGTNAIGTCLKTGQPVQIFASEHFCEGVHDWTCSSAPIFDPITQNILGVVDLTGPWNYAQPHSLGLVVAASQLIQQRLNEEADRHRYRLMERFWEAHRRYPQDGVVVLDLSFQMVQANTAARRWLANNYACLRQLLYQLMTDHQSNADAQKCKSFQPQTPDVTAIEEVFDDDARIGFLCIIRNKSVVNRSEPLMRSNPSWKDLVGHSPAMVQAMTKCEVVADTDVPVLLLGESGTGKERFARAIHASSRRRDKPFIAINCGAIPKELIAAELFGYEPGTFTGGLKQGKKGKFEEADGGTLFLDEIGEMPLEFQVHLLRVLQEKEILRLGGHRPAKVDVRIIAATHRDLVQMVREKRFRADLFYRLHVISIAIPPLRDRRDDIPLLLDHFVRRFADKYNRPIPKIDPELKAFLVHRYDWPGNVRELENAVEHAMLFCAGDRIDSDHFPHAIGNAYLSDTQEQTCTLLTVDSKNELTFTSDGSPSGEKERLLQILTETGGNLSEAARRLGIARTTLYRRLKKLGIEKRAIIRAGNP</sequence>
<keyword evidence="2" id="KW-0067">ATP-binding</keyword>
<dbReference type="FunFam" id="3.40.50.300:FF:000006">
    <property type="entry name" value="DNA-binding transcriptional regulator NtrC"/>
    <property type="match status" value="1"/>
</dbReference>
<dbReference type="InterPro" id="IPR025944">
    <property type="entry name" value="Sigma_54_int_dom_CS"/>
</dbReference>
<evidence type="ECO:0000313" key="8">
    <source>
        <dbReference type="Proteomes" id="UP000677436"/>
    </source>
</evidence>
<dbReference type="PROSITE" id="PS00688">
    <property type="entry name" value="SIGMA54_INTERACT_3"/>
    <property type="match status" value="1"/>
</dbReference>
<dbReference type="Gene3D" id="1.10.8.60">
    <property type="match status" value="1"/>
</dbReference>
<dbReference type="InterPro" id="IPR009057">
    <property type="entry name" value="Homeodomain-like_sf"/>
</dbReference>
<dbReference type="Pfam" id="PF02954">
    <property type="entry name" value="HTH_8"/>
    <property type="match status" value="1"/>
</dbReference>
<dbReference type="RefSeq" id="WP_212774120.1">
    <property type="nucleotide sequence ID" value="NZ_AP024601.1"/>
</dbReference>
<evidence type="ECO:0000256" key="4">
    <source>
        <dbReference type="ARBA" id="ARBA00023125"/>
    </source>
</evidence>
<keyword evidence="1" id="KW-0547">Nucleotide-binding</keyword>
<dbReference type="Pfam" id="PF25601">
    <property type="entry name" value="AAA_lid_14"/>
    <property type="match status" value="1"/>
</dbReference>
<dbReference type="Gene3D" id="1.10.10.60">
    <property type="entry name" value="Homeodomain-like"/>
    <property type="match status" value="1"/>
</dbReference>
<gene>
    <name evidence="7" type="primary">acoR</name>
    <name evidence="7" type="ORF">JIR001_05820</name>
</gene>
<keyword evidence="4" id="KW-0238">DNA-binding</keyword>
<dbReference type="PANTHER" id="PTHR32071:SF57">
    <property type="entry name" value="C4-DICARBOXYLATE TRANSPORT TRANSCRIPTIONAL REGULATORY PROTEIN DCTD"/>
    <property type="match status" value="1"/>
</dbReference>
<dbReference type="InterPro" id="IPR058031">
    <property type="entry name" value="AAA_lid_NorR"/>
</dbReference>
<dbReference type="PROSITE" id="PS00676">
    <property type="entry name" value="SIGMA54_INTERACT_2"/>
    <property type="match status" value="1"/>
</dbReference>
<dbReference type="Proteomes" id="UP000677436">
    <property type="component" value="Chromosome"/>
</dbReference>
<dbReference type="GO" id="GO:0006355">
    <property type="term" value="P:regulation of DNA-templated transcription"/>
    <property type="evidence" value="ECO:0007669"/>
    <property type="project" value="InterPro"/>
</dbReference>
<dbReference type="EMBL" id="AP024601">
    <property type="protein sequence ID" value="BCU80799.1"/>
    <property type="molecule type" value="Genomic_DNA"/>
</dbReference>
<dbReference type="InterPro" id="IPR025662">
    <property type="entry name" value="Sigma_54_int_dom_ATP-bd_1"/>
</dbReference>
<dbReference type="GO" id="GO:0043565">
    <property type="term" value="F:sequence-specific DNA binding"/>
    <property type="evidence" value="ECO:0007669"/>
    <property type="project" value="InterPro"/>
</dbReference>
<dbReference type="InterPro" id="IPR029016">
    <property type="entry name" value="GAF-like_dom_sf"/>
</dbReference>
<keyword evidence="8" id="KW-1185">Reference proteome</keyword>
<accession>A0A8D5UEE9</accession>
<evidence type="ECO:0000256" key="5">
    <source>
        <dbReference type="ARBA" id="ARBA00023163"/>
    </source>
</evidence>
<dbReference type="SUPFAM" id="SSF55781">
    <property type="entry name" value="GAF domain-like"/>
    <property type="match status" value="1"/>
</dbReference>
<reference evidence="7" key="2">
    <citation type="journal article" date="2021" name="Microbiol. Resour. Announc.">
        <title>Complete Genome Sequence of Polycladomyces abyssicola JIR-001T, Isolated from Hemipelagic Sediment in Deep Seawater.</title>
        <authorList>
            <person name="Tsubouchi T."/>
            <person name="Kaneko Y."/>
        </authorList>
    </citation>
    <scope>NUCLEOTIDE SEQUENCE</scope>
    <source>
        <strain evidence="7">JIR-001</strain>
    </source>
</reference>
<dbReference type="SUPFAM" id="SSF52540">
    <property type="entry name" value="P-loop containing nucleoside triphosphate hydrolases"/>
    <property type="match status" value="1"/>
</dbReference>
<evidence type="ECO:0000256" key="1">
    <source>
        <dbReference type="ARBA" id="ARBA00022741"/>
    </source>
</evidence>
<dbReference type="InterPro" id="IPR027417">
    <property type="entry name" value="P-loop_NTPase"/>
</dbReference>
<dbReference type="InterPro" id="IPR002197">
    <property type="entry name" value="HTH_Fis"/>
</dbReference>
<dbReference type="KEGG" id="pabs:JIR001_05820"/>